<dbReference type="SMART" id="SM00369">
    <property type="entry name" value="LRR_TYP"/>
    <property type="match status" value="17"/>
</dbReference>
<evidence type="ECO:0000256" key="8">
    <source>
        <dbReference type="ARBA" id="ARBA00022859"/>
    </source>
</evidence>
<dbReference type="Gene3D" id="3.80.10.10">
    <property type="entry name" value="Ribonuclease Inhibitor"/>
    <property type="match status" value="4"/>
</dbReference>
<dbReference type="Ensembl" id="ENSGACT00000007214.1">
    <property type="protein sequence ID" value="ENSGACP00000007196.1"/>
    <property type="gene ID" value="ENSGACG00000005449.1"/>
</dbReference>
<keyword evidence="4" id="KW-0433">Leucine-rich repeat</keyword>
<feature type="domain" description="TIR" evidence="15">
    <location>
        <begin position="782"/>
        <end position="923"/>
    </location>
</feature>
<evidence type="ECO:0000256" key="13">
    <source>
        <dbReference type="ARBA" id="ARBA00023198"/>
    </source>
</evidence>
<evidence type="ECO:0000256" key="12">
    <source>
        <dbReference type="ARBA" id="ARBA00023180"/>
    </source>
</evidence>
<dbReference type="FunFam" id="3.80.10.10:FF:000770">
    <property type="entry name" value="Uncharacterized protein"/>
    <property type="match status" value="1"/>
</dbReference>
<dbReference type="FunFam" id="3.40.50.10140:FF:000001">
    <property type="entry name" value="Toll-like receptor 2"/>
    <property type="match status" value="1"/>
</dbReference>
<evidence type="ECO:0000313" key="16">
    <source>
        <dbReference type="Ensembl" id="ENSGACP00000007196.1"/>
    </source>
</evidence>
<evidence type="ECO:0000256" key="1">
    <source>
        <dbReference type="ARBA" id="ARBA00004479"/>
    </source>
</evidence>
<dbReference type="GO" id="GO:0038023">
    <property type="term" value="F:signaling receptor activity"/>
    <property type="evidence" value="ECO:0007669"/>
    <property type="project" value="TreeGrafter"/>
</dbReference>
<dbReference type="PRINTS" id="PR01537">
    <property type="entry name" value="INTRLKN1R1F"/>
</dbReference>
<keyword evidence="9 14" id="KW-1133">Transmembrane helix</keyword>
<dbReference type="GO" id="GO:0006954">
    <property type="term" value="P:inflammatory response"/>
    <property type="evidence" value="ECO:0007669"/>
    <property type="project" value="UniProtKB-KW"/>
</dbReference>
<evidence type="ECO:0000256" key="3">
    <source>
        <dbReference type="ARBA" id="ARBA00022588"/>
    </source>
</evidence>
<dbReference type="Pfam" id="PF13855">
    <property type="entry name" value="LRR_8"/>
    <property type="match status" value="4"/>
</dbReference>
<evidence type="ECO:0000256" key="4">
    <source>
        <dbReference type="ARBA" id="ARBA00022614"/>
    </source>
</evidence>
<comment type="similarity">
    <text evidence="2">Belongs to the Toll-like receptor family.</text>
</comment>
<dbReference type="InterPro" id="IPR000483">
    <property type="entry name" value="Cys-rich_flank_reg_C"/>
</dbReference>
<dbReference type="InterPro" id="IPR003591">
    <property type="entry name" value="Leu-rich_rpt_typical-subtyp"/>
</dbReference>
<keyword evidence="8" id="KW-0391">Immunity</keyword>
<sequence>RECLCFCTLNVSSSALPVRGFYLKSGRITDFNASCSRLHLQAVPRDIPSTVRGFDLSENRITMIQAPDFKNFSALITLDLKRNMISQIDAGAFADLISLKTLNLNNNRLTAVGDDLFHGLSNLTELRINNNRIKNLSSTSFESLTSLTFLDMSYNRLHLLTKVHTMLQQLPNLLELSVKSNLITSFHSWDLTNRSLKLTSLDLSLNDITVFKVTADVFPNLTSLSIGRIHSKRTAMQWDIRGGTFFSRVSTLDISGLKMDEAAMRPLGENFNPSLTSLRMNAMRGTRLTKLVNVSCSVPTVSRLQMQQNNLHYINAKFFQLCANITEMDLGKNSIANISYEAFRSLPGLKILNLSQNKLAFITPATGNLPTLEELDLSQNYITTLGCNSFANLTKLKILSLHQNSIPALRKCVFEGLIKLQVVKLQNNSISKLDGAFSIHLPNLKRLRLNINKLTAIKRGDFAGLQSLESLALDNNMITTLEHGSFKGLSNLTELQLSTNRIDETTLPERFRDLVNLESLDLSENRVQFKNAFLTPPPFSGLSRLRTLVFLGNGRRGKFSLPYNLLEGLTNLSFFSARKNQLSFLHRDTFNYTPRLQTLDIGANDLRNLSSELFHPIGGLESLYISKISLDSLDFLIDANLTKLEFIQGKLNQYSVLSEEVIKSMPSLVYLNLQGNSFTCDCDNAYFRSWIVNDKQTQVYEADKFLCNYPSELKGKKLLELDVKSCTVNTEFIYFISTTSTILLFMLTSLTYHFMRWQLVYAYYLFLALLFDTKLKNKQQPKRYDAFVSYNTSDEPWVMRQLLPKLEGEQGWRLCLHHRDFEPGKPIIDNITDAIYGSRKTICVISRRYLESEWCSTEIQVASFRLFDERKDVLVLVFLEDIPGAELSPYYRMRKLLKRRTYLSWPRAGQHPNLFWEKLRQALGTKDDPGREELVPTLLDRQ</sequence>
<reference evidence="16" key="1">
    <citation type="submission" date="2006-01" db="EMBL/GenBank/DDBJ databases">
        <authorList>
            <person name="Lindblad-Toh K."/>
            <person name="Mauceli E."/>
            <person name="Grabherr M."/>
            <person name="Chang J.L."/>
            <person name="Lander E.S."/>
        </authorList>
    </citation>
    <scope>NUCLEOTIDE SEQUENCE [LARGE SCALE GENOMIC DNA]</scope>
</reference>
<dbReference type="SUPFAM" id="SSF52200">
    <property type="entry name" value="Toll/Interleukin receptor TIR domain"/>
    <property type="match status" value="1"/>
</dbReference>
<dbReference type="SUPFAM" id="SSF52058">
    <property type="entry name" value="L domain-like"/>
    <property type="match status" value="2"/>
</dbReference>
<evidence type="ECO:0000256" key="10">
    <source>
        <dbReference type="ARBA" id="ARBA00023136"/>
    </source>
</evidence>
<evidence type="ECO:0000259" key="15">
    <source>
        <dbReference type="PROSITE" id="PS50104"/>
    </source>
</evidence>
<keyword evidence="3" id="KW-0399">Innate immunity</keyword>
<evidence type="ECO:0000256" key="6">
    <source>
        <dbReference type="ARBA" id="ARBA00022729"/>
    </source>
</evidence>
<dbReference type="InterPro" id="IPR035897">
    <property type="entry name" value="Toll_tir_struct_dom_sf"/>
</dbReference>
<dbReference type="Pfam" id="PF01582">
    <property type="entry name" value="TIR"/>
    <property type="match status" value="1"/>
</dbReference>
<keyword evidence="13" id="KW-0395">Inflammatory response</keyword>
<keyword evidence="5 14" id="KW-0812">Transmembrane</keyword>
<dbReference type="Gene3D" id="3.40.50.10140">
    <property type="entry name" value="Toll/interleukin-1 receptor homology (TIR) domain"/>
    <property type="match status" value="1"/>
</dbReference>
<keyword evidence="10 14" id="KW-0472">Membrane</keyword>
<dbReference type="SMART" id="SM00365">
    <property type="entry name" value="LRR_SD22"/>
    <property type="match status" value="7"/>
</dbReference>
<keyword evidence="6" id="KW-0732">Signal</keyword>
<dbReference type="GO" id="GO:0045087">
    <property type="term" value="P:innate immune response"/>
    <property type="evidence" value="ECO:0007669"/>
    <property type="project" value="UniProtKB-KW"/>
</dbReference>
<evidence type="ECO:0000256" key="7">
    <source>
        <dbReference type="ARBA" id="ARBA00022737"/>
    </source>
</evidence>
<dbReference type="InterPro" id="IPR032675">
    <property type="entry name" value="LRR_dom_sf"/>
</dbReference>
<protein>
    <submittedName>
        <fullName evidence="16">Toll-like receptor 22</fullName>
    </submittedName>
</protein>
<organism evidence="16">
    <name type="scientific">Gasterosteus aculeatus</name>
    <name type="common">Three-spined stickleback</name>
    <dbReference type="NCBI Taxonomy" id="69293"/>
    <lineage>
        <taxon>Eukaryota</taxon>
        <taxon>Metazoa</taxon>
        <taxon>Chordata</taxon>
        <taxon>Craniata</taxon>
        <taxon>Vertebrata</taxon>
        <taxon>Euteleostomi</taxon>
        <taxon>Actinopterygii</taxon>
        <taxon>Neopterygii</taxon>
        <taxon>Teleostei</taxon>
        <taxon>Neoteleostei</taxon>
        <taxon>Acanthomorphata</taxon>
        <taxon>Eupercaria</taxon>
        <taxon>Perciformes</taxon>
        <taxon>Cottioidei</taxon>
        <taxon>Gasterosteales</taxon>
        <taxon>Gasterosteidae</taxon>
        <taxon>Gasterosteus</taxon>
    </lineage>
</organism>
<proteinExistence type="inferred from homology"/>
<dbReference type="GO" id="GO:0005886">
    <property type="term" value="C:plasma membrane"/>
    <property type="evidence" value="ECO:0007669"/>
    <property type="project" value="TreeGrafter"/>
</dbReference>
<dbReference type="Bgee" id="ENSGACG00000005449">
    <property type="expression patterns" value="Expressed in spleen and 1 other cell type or tissue"/>
</dbReference>
<dbReference type="PANTHER" id="PTHR24365:SF522">
    <property type="entry name" value="LOW QUALITY PROTEIN: TOLL-LIKE RECEPTOR 13-RELATED"/>
    <property type="match status" value="1"/>
</dbReference>
<dbReference type="FunFam" id="3.80.10.10:FF:001164">
    <property type="entry name" value="GH01279p"/>
    <property type="match status" value="1"/>
</dbReference>
<dbReference type="InterPro" id="IPR001611">
    <property type="entry name" value="Leu-rich_rpt"/>
</dbReference>
<evidence type="ECO:0000256" key="2">
    <source>
        <dbReference type="ARBA" id="ARBA00009634"/>
    </source>
</evidence>
<evidence type="ECO:0000256" key="14">
    <source>
        <dbReference type="SAM" id="Phobius"/>
    </source>
</evidence>
<dbReference type="GO" id="GO:0007165">
    <property type="term" value="P:signal transduction"/>
    <property type="evidence" value="ECO:0007669"/>
    <property type="project" value="InterPro"/>
</dbReference>
<accession>G3NPD2</accession>
<evidence type="ECO:0000256" key="11">
    <source>
        <dbReference type="ARBA" id="ARBA00023170"/>
    </source>
</evidence>
<dbReference type="PANTHER" id="PTHR24365">
    <property type="entry name" value="TOLL-LIKE RECEPTOR"/>
    <property type="match status" value="1"/>
</dbReference>
<dbReference type="AlphaFoldDB" id="G3NPD2"/>
<feature type="transmembrane region" description="Helical" evidence="14">
    <location>
        <begin position="759"/>
        <end position="775"/>
    </location>
</feature>
<dbReference type="SMART" id="SM00082">
    <property type="entry name" value="LRRCT"/>
    <property type="match status" value="1"/>
</dbReference>
<name>G3NPD2_GASAC</name>
<comment type="subcellular location">
    <subcellularLocation>
        <location evidence="1">Membrane</location>
        <topology evidence="1">Single-pass type I membrane protein</topology>
    </subcellularLocation>
</comment>
<dbReference type="PROSITE" id="PS51450">
    <property type="entry name" value="LRR"/>
    <property type="match status" value="3"/>
</dbReference>
<dbReference type="PROSITE" id="PS50104">
    <property type="entry name" value="TIR"/>
    <property type="match status" value="1"/>
</dbReference>
<reference evidence="16" key="2">
    <citation type="submission" date="2024-04" db="UniProtKB">
        <authorList>
            <consortium name="Ensembl"/>
        </authorList>
    </citation>
    <scope>IDENTIFICATION</scope>
</reference>
<evidence type="ECO:0000256" key="5">
    <source>
        <dbReference type="ARBA" id="ARBA00022692"/>
    </source>
</evidence>
<dbReference type="InterPro" id="IPR000157">
    <property type="entry name" value="TIR_dom"/>
</dbReference>
<keyword evidence="7" id="KW-0677">Repeat</keyword>
<keyword evidence="11" id="KW-0675">Receptor</keyword>
<dbReference type="SMART" id="SM00255">
    <property type="entry name" value="TIR"/>
    <property type="match status" value="1"/>
</dbReference>
<keyword evidence="12" id="KW-0325">Glycoprotein</keyword>
<evidence type="ECO:0000256" key="9">
    <source>
        <dbReference type="ARBA" id="ARBA00022989"/>
    </source>
</evidence>